<dbReference type="AlphaFoldDB" id="A0A2T0UZE0"/>
<evidence type="ECO:0000313" key="1">
    <source>
        <dbReference type="EMBL" id="PRY63227.1"/>
    </source>
</evidence>
<sequence>MVERGSRHRPVKEVAGDSAFEKCEFEICSVRNAGGHASHDSLKVVGDHITAVTRTPEANERHARVA</sequence>
<evidence type="ECO:0000313" key="2">
    <source>
        <dbReference type="Proteomes" id="UP000237822"/>
    </source>
</evidence>
<proteinExistence type="predicted"/>
<dbReference type="EMBL" id="PVTI01000002">
    <property type="protein sequence ID" value="PRY63227.1"/>
    <property type="molecule type" value="Genomic_DNA"/>
</dbReference>
<reference evidence="1 2" key="1">
    <citation type="submission" date="2018-03" db="EMBL/GenBank/DDBJ databases">
        <title>Genomic Encyclopedia of Archaeal and Bacterial Type Strains, Phase II (KMG-II): from individual species to whole genera.</title>
        <authorList>
            <person name="Goeker M."/>
        </authorList>
    </citation>
    <scope>NUCLEOTIDE SEQUENCE [LARGE SCALE GENOMIC DNA]</scope>
    <source>
        <strain evidence="1 2">ATCC BAA-1496</strain>
    </source>
</reference>
<protein>
    <submittedName>
        <fullName evidence="1">Uncharacterized protein</fullName>
    </submittedName>
</protein>
<comment type="caution">
    <text evidence="1">The sequence shown here is derived from an EMBL/GenBank/DDBJ whole genome shotgun (WGS) entry which is preliminary data.</text>
</comment>
<name>A0A2T0UZE0_9MICO</name>
<organism evidence="1 2">
    <name type="scientific">Knoellia remsis</name>
    <dbReference type="NCBI Taxonomy" id="407159"/>
    <lineage>
        <taxon>Bacteria</taxon>
        <taxon>Bacillati</taxon>
        <taxon>Actinomycetota</taxon>
        <taxon>Actinomycetes</taxon>
        <taxon>Micrococcales</taxon>
        <taxon>Intrasporangiaceae</taxon>
        <taxon>Knoellia</taxon>
    </lineage>
</organism>
<keyword evidence="2" id="KW-1185">Reference proteome</keyword>
<accession>A0A2T0UZE0</accession>
<gene>
    <name evidence="1" type="ORF">BCF74_10258</name>
</gene>
<dbReference type="Proteomes" id="UP000237822">
    <property type="component" value="Unassembled WGS sequence"/>
</dbReference>